<dbReference type="Gene3D" id="3.40.50.150">
    <property type="entry name" value="Vaccinia Virus protein VP39"/>
    <property type="match status" value="1"/>
</dbReference>
<dbReference type="Proteomes" id="UP001501442">
    <property type="component" value="Unassembled WGS sequence"/>
</dbReference>
<dbReference type="InterPro" id="IPR003356">
    <property type="entry name" value="DNA_methylase_A-5"/>
</dbReference>
<gene>
    <name evidence="3" type="ORF">GCM10023196_037450</name>
</gene>
<feature type="region of interest" description="Disordered" evidence="1">
    <location>
        <begin position="45"/>
        <end position="113"/>
    </location>
</feature>
<dbReference type="SUPFAM" id="SSF53335">
    <property type="entry name" value="S-adenosyl-L-methionine-dependent methyltransferases"/>
    <property type="match status" value="1"/>
</dbReference>
<evidence type="ECO:0000313" key="4">
    <source>
        <dbReference type="Proteomes" id="UP001501442"/>
    </source>
</evidence>
<feature type="compositionally biased region" description="Low complexity" evidence="1">
    <location>
        <begin position="52"/>
        <end position="72"/>
    </location>
</feature>
<dbReference type="RefSeq" id="WP_345432135.1">
    <property type="nucleotide sequence ID" value="NZ_BAABHK010000004.1"/>
</dbReference>
<comment type="caution">
    <text evidence="3">The sequence shown here is derived from an EMBL/GenBank/DDBJ whole genome shotgun (WGS) entry which is preliminary data.</text>
</comment>
<feature type="compositionally biased region" description="Low complexity" evidence="1">
    <location>
        <begin position="94"/>
        <end position="105"/>
    </location>
</feature>
<dbReference type="Pfam" id="PF02384">
    <property type="entry name" value="N6_Mtase"/>
    <property type="match status" value="1"/>
</dbReference>
<name>A0ABP8U9D2_9ACTN</name>
<organism evidence="3 4">
    <name type="scientific">Actinoallomurus vinaceus</name>
    <dbReference type="NCBI Taxonomy" id="1080074"/>
    <lineage>
        <taxon>Bacteria</taxon>
        <taxon>Bacillati</taxon>
        <taxon>Actinomycetota</taxon>
        <taxon>Actinomycetes</taxon>
        <taxon>Streptosporangiales</taxon>
        <taxon>Thermomonosporaceae</taxon>
        <taxon>Actinoallomurus</taxon>
    </lineage>
</organism>
<dbReference type="EMBL" id="BAABHK010000004">
    <property type="protein sequence ID" value="GAA4626990.1"/>
    <property type="molecule type" value="Genomic_DNA"/>
</dbReference>
<dbReference type="PRINTS" id="PR00507">
    <property type="entry name" value="N12N6MTFRASE"/>
</dbReference>
<reference evidence="4" key="1">
    <citation type="journal article" date="2019" name="Int. J. Syst. Evol. Microbiol.">
        <title>The Global Catalogue of Microorganisms (GCM) 10K type strain sequencing project: providing services to taxonomists for standard genome sequencing and annotation.</title>
        <authorList>
            <consortium name="The Broad Institute Genomics Platform"/>
            <consortium name="The Broad Institute Genome Sequencing Center for Infectious Disease"/>
            <person name="Wu L."/>
            <person name="Ma J."/>
        </authorList>
    </citation>
    <scope>NUCLEOTIDE SEQUENCE [LARGE SCALE GENOMIC DNA]</scope>
    <source>
        <strain evidence="4">JCM 17939</strain>
    </source>
</reference>
<dbReference type="InterPro" id="IPR029063">
    <property type="entry name" value="SAM-dependent_MTases_sf"/>
</dbReference>
<protein>
    <recommendedName>
        <fullName evidence="2">DNA methylase adenine-specific domain-containing protein</fullName>
    </recommendedName>
</protein>
<proteinExistence type="predicted"/>
<evidence type="ECO:0000256" key="1">
    <source>
        <dbReference type="SAM" id="MobiDB-lite"/>
    </source>
</evidence>
<keyword evidence="4" id="KW-1185">Reference proteome</keyword>
<sequence length="427" mass="45898">MSPRRPRGAPENQLDLFAGEATPDPVRKTSTSALRNLLAGVSKALETAPQGAEPAASEAPAPVDPVPAAAEALEPEASDPQLDEQEPAERLAEPEAPAPAATRSATRPRRARAARRLNRLTTHRETCFKIAEAVDTAWHGHYGSGRIDIPIGCVAALTLIEEDDPDGPSLEAQILAKDGPELIRWYREVWGIQWVSQPYLVECARPIHDWLEELDENDDRNQQTVIAVKAVTKAALDKGLLEITGDPDPWWRSQDDLLGYVVTVMRSKSAREGLGQFLTPAAISEAMAALLLGDMVSQMLDDITKPGGWIDEPAAGTGGLIRAAAQHIRSKGHSPHGFTWSMTDLDPIAAACCAVNSIVWDLGPRVLVHCGDTLADPEGPRKEIERRKAVIGHRDNMLGEASGIAALLRAAHLLDVAVDAKRAAGDA</sequence>
<evidence type="ECO:0000313" key="3">
    <source>
        <dbReference type="EMBL" id="GAA4626990.1"/>
    </source>
</evidence>
<feature type="compositionally biased region" description="Acidic residues" evidence="1">
    <location>
        <begin position="73"/>
        <end position="86"/>
    </location>
</feature>
<feature type="domain" description="DNA methylase adenine-specific" evidence="2">
    <location>
        <begin position="269"/>
        <end position="380"/>
    </location>
</feature>
<evidence type="ECO:0000259" key="2">
    <source>
        <dbReference type="Pfam" id="PF02384"/>
    </source>
</evidence>
<feature type="region of interest" description="Disordered" evidence="1">
    <location>
        <begin position="1"/>
        <end position="32"/>
    </location>
</feature>
<accession>A0ABP8U9D2</accession>